<name>A0ABT0NKQ9_9ACTN</name>
<dbReference type="RefSeq" id="WP_249456571.1">
    <property type="nucleotide sequence ID" value="NZ_JAMCCK010000002.1"/>
</dbReference>
<evidence type="ECO:0000313" key="2">
    <source>
        <dbReference type="Proteomes" id="UP001202052"/>
    </source>
</evidence>
<protein>
    <submittedName>
        <fullName evidence="1">Uncharacterized protein</fullName>
    </submittedName>
</protein>
<comment type="caution">
    <text evidence="1">The sequence shown here is derived from an EMBL/GenBank/DDBJ whole genome shotgun (WGS) entry which is preliminary data.</text>
</comment>
<keyword evidence="2" id="KW-1185">Reference proteome</keyword>
<sequence length="52" mass="5396">MSDTVLAVAALLSHQQAADLMSARHMCTPSPAAILDASPPTVHEIVSGPSWL</sequence>
<proteinExistence type="predicted"/>
<organism evidence="1 2">
    <name type="scientific">Streptomyces lavenduligriseus</name>
    <dbReference type="NCBI Taxonomy" id="67315"/>
    <lineage>
        <taxon>Bacteria</taxon>
        <taxon>Bacillati</taxon>
        <taxon>Actinomycetota</taxon>
        <taxon>Actinomycetes</taxon>
        <taxon>Kitasatosporales</taxon>
        <taxon>Streptomycetaceae</taxon>
        <taxon>Streptomyces</taxon>
    </lineage>
</organism>
<gene>
    <name evidence="1" type="ORF">M4438_00660</name>
</gene>
<evidence type="ECO:0000313" key="1">
    <source>
        <dbReference type="EMBL" id="MCL3992059.1"/>
    </source>
</evidence>
<dbReference type="EMBL" id="JAMCCK010000002">
    <property type="protein sequence ID" value="MCL3992059.1"/>
    <property type="molecule type" value="Genomic_DNA"/>
</dbReference>
<reference evidence="1 2" key="1">
    <citation type="submission" date="2022-05" db="EMBL/GenBank/DDBJ databases">
        <title>Genome Resource of Streptomyces lavenduligriseus GA1-1, a Strain with Broad-Spectrum Antifungal Activity against Phytopathogenic Fungi.</title>
        <authorList>
            <person name="Qi D."/>
        </authorList>
    </citation>
    <scope>NUCLEOTIDE SEQUENCE [LARGE SCALE GENOMIC DNA]</scope>
    <source>
        <strain evidence="1 2">GA1-1</strain>
    </source>
</reference>
<dbReference type="Proteomes" id="UP001202052">
    <property type="component" value="Unassembled WGS sequence"/>
</dbReference>
<accession>A0ABT0NKQ9</accession>